<reference evidence="2" key="1">
    <citation type="submission" date="2020-09" db="EMBL/GenBank/DDBJ databases">
        <title>Draft Genome Sequence of Paenibacillus sp. WST5.</title>
        <authorList>
            <person name="Bao Z."/>
        </authorList>
    </citation>
    <scope>NUCLEOTIDE SEQUENCE</scope>
    <source>
        <strain evidence="2">WST5</strain>
    </source>
</reference>
<feature type="compositionally biased region" description="Basic residues" evidence="1">
    <location>
        <begin position="12"/>
        <end position="21"/>
    </location>
</feature>
<gene>
    <name evidence="2" type="ORF">ICC18_14310</name>
</gene>
<evidence type="ECO:0000313" key="2">
    <source>
        <dbReference type="EMBL" id="MBD0381295.1"/>
    </source>
</evidence>
<dbReference type="RefSeq" id="WP_188175085.1">
    <property type="nucleotide sequence ID" value="NZ_JACVVD010000004.1"/>
</dbReference>
<dbReference type="AlphaFoldDB" id="A0A926QJ84"/>
<accession>A0A926QJ84</accession>
<feature type="region of interest" description="Disordered" evidence="1">
    <location>
        <begin position="1"/>
        <end position="22"/>
    </location>
</feature>
<protein>
    <recommendedName>
        <fullName evidence="4">P27 family phage terminase small subunit</fullName>
    </recommendedName>
</protein>
<proteinExistence type="predicted"/>
<evidence type="ECO:0000313" key="3">
    <source>
        <dbReference type="Proteomes" id="UP000650466"/>
    </source>
</evidence>
<organism evidence="2 3">
    <name type="scientific">Paenibacillus sedimenti</name>
    <dbReference type="NCBI Taxonomy" id="2770274"/>
    <lineage>
        <taxon>Bacteria</taxon>
        <taxon>Bacillati</taxon>
        <taxon>Bacillota</taxon>
        <taxon>Bacilli</taxon>
        <taxon>Bacillales</taxon>
        <taxon>Paenibacillaceae</taxon>
        <taxon>Paenibacillus</taxon>
    </lineage>
</organism>
<feature type="compositionally biased region" description="Basic and acidic residues" evidence="1">
    <location>
        <begin position="1"/>
        <end position="11"/>
    </location>
</feature>
<keyword evidence="3" id="KW-1185">Reference proteome</keyword>
<evidence type="ECO:0000256" key="1">
    <source>
        <dbReference type="SAM" id="MobiDB-lite"/>
    </source>
</evidence>
<sequence>MAKMTAEEKKTSRAKAAKKTRVTREEKRLRLVYAKLPKDAAAIADGLIRRAAHMRITLEDYEVDLDDKGAVEMFSQSEKAVPYERERPVARLYNSLNKNYQSIIKQLSDMLPKPEEGLALKGEVDDGFDEFVHGRDR</sequence>
<evidence type="ECO:0008006" key="4">
    <source>
        <dbReference type="Google" id="ProtNLM"/>
    </source>
</evidence>
<dbReference type="Proteomes" id="UP000650466">
    <property type="component" value="Unassembled WGS sequence"/>
</dbReference>
<dbReference type="EMBL" id="JACVVD010000004">
    <property type="protein sequence ID" value="MBD0381295.1"/>
    <property type="molecule type" value="Genomic_DNA"/>
</dbReference>
<name>A0A926QJ84_9BACL</name>
<comment type="caution">
    <text evidence="2">The sequence shown here is derived from an EMBL/GenBank/DDBJ whole genome shotgun (WGS) entry which is preliminary data.</text>
</comment>